<dbReference type="InterPro" id="IPR038071">
    <property type="entry name" value="UROD/MetE-like_sf"/>
</dbReference>
<comment type="caution">
    <text evidence="2">The sequence shown here is derived from an EMBL/GenBank/DDBJ whole genome shotgun (WGS) entry which is preliminary data.</text>
</comment>
<evidence type="ECO:0000259" key="1">
    <source>
        <dbReference type="Pfam" id="PF01208"/>
    </source>
</evidence>
<evidence type="ECO:0000313" key="3">
    <source>
        <dbReference type="Proteomes" id="UP000295418"/>
    </source>
</evidence>
<dbReference type="GO" id="GO:0004853">
    <property type="term" value="F:uroporphyrinogen decarboxylase activity"/>
    <property type="evidence" value="ECO:0007669"/>
    <property type="project" value="InterPro"/>
</dbReference>
<dbReference type="OrthoDB" id="7375127at2"/>
<dbReference type="EMBL" id="SKFG01000003">
    <property type="protein sequence ID" value="TCZ79415.1"/>
    <property type="molecule type" value="Genomic_DNA"/>
</dbReference>
<gene>
    <name evidence="2" type="ORF">E0485_06015</name>
</gene>
<evidence type="ECO:0000313" key="2">
    <source>
        <dbReference type="EMBL" id="TCZ79415.1"/>
    </source>
</evidence>
<dbReference type="GO" id="GO:0006779">
    <property type="term" value="P:porphyrin-containing compound biosynthetic process"/>
    <property type="evidence" value="ECO:0007669"/>
    <property type="project" value="InterPro"/>
</dbReference>
<dbReference type="AlphaFoldDB" id="A0A4R4EM16"/>
<accession>A0A4R4EM16</accession>
<dbReference type="Proteomes" id="UP000295418">
    <property type="component" value="Unassembled WGS sequence"/>
</dbReference>
<reference evidence="2 3" key="1">
    <citation type="submission" date="2019-03" db="EMBL/GenBank/DDBJ databases">
        <authorList>
            <person name="Kim M.K.M."/>
        </authorList>
    </citation>
    <scope>NUCLEOTIDE SEQUENCE [LARGE SCALE GENOMIC DNA]</scope>
    <source>
        <strain evidence="2 3">18JY21-1</strain>
    </source>
</reference>
<dbReference type="PANTHER" id="PTHR47099">
    <property type="entry name" value="METHYLCOBAMIDE:COM METHYLTRANSFERASE MTBA"/>
    <property type="match status" value="1"/>
</dbReference>
<dbReference type="InterPro" id="IPR052024">
    <property type="entry name" value="Methanogen_methyltrans"/>
</dbReference>
<proteinExistence type="predicted"/>
<dbReference type="Pfam" id="PF01208">
    <property type="entry name" value="URO-D"/>
    <property type="match status" value="1"/>
</dbReference>
<dbReference type="SUPFAM" id="SSF51726">
    <property type="entry name" value="UROD/MetE-like"/>
    <property type="match status" value="1"/>
</dbReference>
<sequence>MRGVQMSDWNKQQRFQAILAGELADRPIVSAWKHFIDQEQSAKALAGATLNFQQRYDWDFVKINPRATYYQEIWGNTYNYALYESVLPKLTEYVVHGPSDLERIREQARNVGPILEQLEATRLIRNALGSETPIIQTLFSPLTVLALLAGHNPYPGYVAHPERSASSLHALIAQNPDGVHAALKEIAVTLAEYVTELAGAGADGIFYSIMGLGNEESFSRSDYESYGRPYDLIVLEALGDKASILHTCGPTSNPDRFADYPVSAIHWADRAKGNPSLQASTNWIGKKTVVGGVSEHLFGTDQSEQVHAEAVDAIQSLRERSFILAPGCGVPLETSDATLRALKAAIG</sequence>
<dbReference type="Gene3D" id="3.20.20.210">
    <property type="match status" value="1"/>
</dbReference>
<dbReference type="InterPro" id="IPR000257">
    <property type="entry name" value="Uroporphyrinogen_deCOase"/>
</dbReference>
<name>A0A4R4EM16_9BACL</name>
<protein>
    <submittedName>
        <fullName evidence="2">Uroporphyrinogen-III decarboxylase</fullName>
    </submittedName>
</protein>
<dbReference type="PANTHER" id="PTHR47099:SF1">
    <property type="entry name" value="METHYLCOBAMIDE:COM METHYLTRANSFERASE MTBA"/>
    <property type="match status" value="1"/>
</dbReference>
<feature type="domain" description="Uroporphyrinogen decarboxylase (URO-D)" evidence="1">
    <location>
        <begin position="33"/>
        <end position="345"/>
    </location>
</feature>
<organism evidence="2 3">
    <name type="scientific">Paenibacillus albiflavus</name>
    <dbReference type="NCBI Taxonomy" id="2545760"/>
    <lineage>
        <taxon>Bacteria</taxon>
        <taxon>Bacillati</taxon>
        <taxon>Bacillota</taxon>
        <taxon>Bacilli</taxon>
        <taxon>Bacillales</taxon>
        <taxon>Paenibacillaceae</taxon>
        <taxon>Paenibacillus</taxon>
    </lineage>
</organism>
<keyword evidence="3" id="KW-1185">Reference proteome</keyword>